<reference evidence="1 2" key="1">
    <citation type="submission" date="2020-08" db="EMBL/GenBank/DDBJ databases">
        <title>Sequencing the genomes of 1000 actinobacteria strains.</title>
        <authorList>
            <person name="Klenk H.-P."/>
        </authorList>
    </citation>
    <scope>NUCLEOTIDE SEQUENCE [LARGE SCALE GENOMIC DNA]</scope>
    <source>
        <strain evidence="1 2">DSM 45084</strain>
    </source>
</reference>
<sequence length="236" mass="26471">MTTACDCPDRMHGYGLGDLTAIARRATANARARGDVDLLHEAAWNGLVDCLLASETHPGPCELAVAARDGILNDIHQWQGHRGRRKSWGNPGARFAAYWHSDLPALVDPRIEALVDRIATEQVTHKLPRHQADLLLLLAATGSVQAVATARGLPYETVKPQVRQARRCWEDLWFDWEHAHRVRHAKIRPRRPIQHGTINGYAQHRRRYEQACDDCRHAARAYNRALAACGKKGKAK</sequence>
<organism evidence="1 2">
    <name type="scientific">Saccharothrix violaceirubra</name>
    <dbReference type="NCBI Taxonomy" id="413306"/>
    <lineage>
        <taxon>Bacteria</taxon>
        <taxon>Bacillati</taxon>
        <taxon>Actinomycetota</taxon>
        <taxon>Actinomycetes</taxon>
        <taxon>Pseudonocardiales</taxon>
        <taxon>Pseudonocardiaceae</taxon>
        <taxon>Saccharothrix</taxon>
    </lineage>
</organism>
<comment type="caution">
    <text evidence="1">The sequence shown here is derived from an EMBL/GenBank/DDBJ whole genome shotgun (WGS) entry which is preliminary data.</text>
</comment>
<dbReference type="AlphaFoldDB" id="A0A7W7SZH6"/>
<dbReference type="RefSeq" id="WP_184666497.1">
    <property type="nucleotide sequence ID" value="NZ_BAABAI010000034.1"/>
</dbReference>
<gene>
    <name evidence="1" type="ORF">F4559_001108</name>
</gene>
<keyword evidence="2" id="KW-1185">Reference proteome</keyword>
<evidence type="ECO:0000313" key="1">
    <source>
        <dbReference type="EMBL" id="MBB4963749.1"/>
    </source>
</evidence>
<protein>
    <submittedName>
        <fullName evidence="1">Uncharacterized protein</fullName>
    </submittedName>
</protein>
<proteinExistence type="predicted"/>
<dbReference type="Proteomes" id="UP000542674">
    <property type="component" value="Unassembled WGS sequence"/>
</dbReference>
<dbReference type="EMBL" id="JACHJS010000001">
    <property type="protein sequence ID" value="MBB4963749.1"/>
    <property type="molecule type" value="Genomic_DNA"/>
</dbReference>
<evidence type="ECO:0000313" key="2">
    <source>
        <dbReference type="Proteomes" id="UP000542674"/>
    </source>
</evidence>
<name>A0A7W7SZH6_9PSEU</name>
<accession>A0A7W7SZH6</accession>